<gene>
    <name evidence="7" type="primary">pepP</name>
    <name evidence="7" type="ORF">CAV_1037</name>
</gene>
<evidence type="ECO:0000256" key="1">
    <source>
        <dbReference type="ARBA" id="ARBA00008766"/>
    </source>
</evidence>
<evidence type="ECO:0000259" key="5">
    <source>
        <dbReference type="Pfam" id="PF01321"/>
    </source>
</evidence>
<dbReference type="KEGG" id="cavi:CAV_1037"/>
<keyword evidence="7" id="KW-0031">Aminopeptidase</keyword>
<dbReference type="EC" id="3.4.11.9" evidence="7"/>
<reference evidence="7 8" key="1">
    <citation type="submission" date="2017-07" db="EMBL/GenBank/DDBJ databases">
        <title>Analysis of two Campylobacter avium genomes and identification of a novel hippuricase gene.</title>
        <authorList>
            <person name="Miller W.G."/>
            <person name="Chapman M.H."/>
            <person name="Yee E."/>
            <person name="Revez J."/>
            <person name="Bono J.L."/>
            <person name="Rossi M."/>
        </authorList>
    </citation>
    <scope>NUCLEOTIDE SEQUENCE [LARGE SCALE GENOMIC DNA]</scope>
    <source>
        <strain evidence="7 8">LMG 24591</strain>
    </source>
</reference>
<keyword evidence="3 7" id="KW-0378">Hydrolase</keyword>
<feature type="domain" description="Creatinase N-terminal" evidence="5">
    <location>
        <begin position="7"/>
        <end position="136"/>
    </location>
</feature>
<dbReference type="Pfam" id="PF01321">
    <property type="entry name" value="Creatinase_N"/>
    <property type="match status" value="1"/>
</dbReference>
<dbReference type="InterPro" id="IPR036005">
    <property type="entry name" value="Creatinase/aminopeptidase-like"/>
</dbReference>
<dbReference type="GO" id="GO:0046872">
    <property type="term" value="F:metal ion binding"/>
    <property type="evidence" value="ECO:0007669"/>
    <property type="project" value="UniProtKB-KW"/>
</dbReference>
<dbReference type="AlphaFoldDB" id="A0A222MY92"/>
<dbReference type="Pfam" id="PF16189">
    <property type="entry name" value="Creatinase_N_2"/>
    <property type="match status" value="1"/>
</dbReference>
<dbReference type="GO" id="GO:0070006">
    <property type="term" value="F:metalloaminopeptidase activity"/>
    <property type="evidence" value="ECO:0007669"/>
    <property type="project" value="InterPro"/>
</dbReference>
<dbReference type="InterPro" id="IPR033740">
    <property type="entry name" value="Pept_M24B"/>
</dbReference>
<dbReference type="OrthoDB" id="9806388at2"/>
<dbReference type="InterPro" id="IPR032416">
    <property type="entry name" value="Peptidase_M24_C"/>
</dbReference>
<dbReference type="Gene3D" id="3.40.350.10">
    <property type="entry name" value="Creatinase/prolidase N-terminal domain"/>
    <property type="match status" value="2"/>
</dbReference>
<feature type="domain" description="Peptidase M24" evidence="4">
    <location>
        <begin position="306"/>
        <end position="523"/>
    </location>
</feature>
<dbReference type="InterPro" id="IPR029149">
    <property type="entry name" value="Creatin/AminoP/Spt16_N"/>
</dbReference>
<evidence type="ECO:0000256" key="3">
    <source>
        <dbReference type="ARBA" id="ARBA00022801"/>
    </source>
</evidence>
<dbReference type="SUPFAM" id="SSF55920">
    <property type="entry name" value="Creatinase/aminopeptidase"/>
    <property type="match status" value="1"/>
</dbReference>
<keyword evidence="7" id="KW-0645">Protease</keyword>
<evidence type="ECO:0000313" key="8">
    <source>
        <dbReference type="Proteomes" id="UP000201169"/>
    </source>
</evidence>
<feature type="domain" description="Peptidase M24 C-terminal" evidence="6">
    <location>
        <begin position="534"/>
        <end position="593"/>
    </location>
</feature>
<evidence type="ECO:0000313" key="7">
    <source>
        <dbReference type="EMBL" id="ASQ30690.1"/>
    </source>
</evidence>
<dbReference type="InterPro" id="IPR050422">
    <property type="entry name" value="X-Pro_aminopeptidase_P"/>
</dbReference>
<dbReference type="EMBL" id="CP022347">
    <property type="protein sequence ID" value="ASQ30690.1"/>
    <property type="molecule type" value="Genomic_DNA"/>
</dbReference>
<dbReference type="CDD" id="cd01085">
    <property type="entry name" value="APP"/>
    <property type="match status" value="1"/>
</dbReference>
<dbReference type="PANTHER" id="PTHR43763:SF6">
    <property type="entry name" value="XAA-PRO AMINOPEPTIDASE 1"/>
    <property type="match status" value="1"/>
</dbReference>
<dbReference type="InterPro" id="IPR000587">
    <property type="entry name" value="Creatinase_N"/>
</dbReference>
<evidence type="ECO:0000256" key="2">
    <source>
        <dbReference type="ARBA" id="ARBA00022723"/>
    </source>
</evidence>
<dbReference type="GO" id="GO:0005737">
    <property type="term" value="C:cytoplasm"/>
    <property type="evidence" value="ECO:0007669"/>
    <property type="project" value="UniProtKB-ARBA"/>
</dbReference>
<dbReference type="Gene3D" id="3.90.230.10">
    <property type="entry name" value="Creatinase/methionine aminopeptidase superfamily"/>
    <property type="match status" value="1"/>
</dbReference>
<name>A0A222MY92_9BACT</name>
<sequence length="594" mass="68283">MSIYAQRVKKIQDLMKKNSIDLFIVPSFDIHLSEYPAKCFLEREFISGFKGSAGTLLIFAKEAFLVSDGRYELQMKKELEGSFIQPVVSSDFTQVLREKIKNSMLVGVDYKKLSVSLAKLLKGILKKKKARLKDVNLVTELWLDKPSLPSEKIFEQRASFVGESREEKLKKIRGILKEKKANAHFISSLDDIAYITNLRGLDVNYNPVFLSFLYIDENEAFLFVDSKKLDIKTRQRLQRDKIFIKEYEECFSFIASKKGLKVLIDPNKSTFFIARLFKKAKNKLIQDANPSTRLKACKNSKELSNLKNAMLNDGVALCKFFIWFEKELKKKSVLSELDIDEKLKEFRAKNELYLCDSFATIAGFNENAALPHYRAKKDSFSYIKADGLLLIDSGAQYQNGTTDITRVLALGKISKEHKKDYTTVLKSLIAMSEAVFPKDVNLALIDSIARAKMWEEGFEYKHGTGHGVGYFLNVHEAPIVLSYYTKINEDNKAKIGVLNSIEPGIYREGKWGIRLENLVYIDEKPSLKDSEFGEFYHFKTLTLCPFEKKLIDKSLLDEKELKWLNAYHNLVFKKIAPYLNTREKKWLEAKTSAL</sequence>
<dbReference type="RefSeq" id="WP_094325442.1">
    <property type="nucleotide sequence ID" value="NZ_CP022347.1"/>
</dbReference>
<dbReference type="Pfam" id="PF16188">
    <property type="entry name" value="Peptidase_M24_C"/>
    <property type="match status" value="1"/>
</dbReference>
<dbReference type="InterPro" id="IPR000994">
    <property type="entry name" value="Pept_M24"/>
</dbReference>
<evidence type="ECO:0000259" key="6">
    <source>
        <dbReference type="Pfam" id="PF16188"/>
    </source>
</evidence>
<keyword evidence="2" id="KW-0479">Metal-binding</keyword>
<evidence type="ECO:0000259" key="4">
    <source>
        <dbReference type="Pfam" id="PF00557"/>
    </source>
</evidence>
<accession>A0A222MY92</accession>
<dbReference type="PANTHER" id="PTHR43763">
    <property type="entry name" value="XAA-PRO AMINOPEPTIDASE 1"/>
    <property type="match status" value="1"/>
</dbReference>
<dbReference type="Proteomes" id="UP000201169">
    <property type="component" value="Chromosome"/>
</dbReference>
<dbReference type="FunFam" id="3.90.230.10:FF:000009">
    <property type="entry name" value="xaa-Pro aminopeptidase 2"/>
    <property type="match status" value="1"/>
</dbReference>
<protein>
    <submittedName>
        <fullName evidence="7">Proline aminopeptidase P</fullName>
        <ecNumber evidence="7">3.4.11.9</ecNumber>
    </submittedName>
</protein>
<comment type="similarity">
    <text evidence="1">Belongs to the peptidase M24B family.</text>
</comment>
<dbReference type="SUPFAM" id="SSF53092">
    <property type="entry name" value="Creatinase/prolidase N-terminal domain"/>
    <property type="match status" value="2"/>
</dbReference>
<proteinExistence type="inferred from homology"/>
<keyword evidence="8" id="KW-1185">Reference proteome</keyword>
<dbReference type="Pfam" id="PF00557">
    <property type="entry name" value="Peptidase_M24"/>
    <property type="match status" value="1"/>
</dbReference>
<organism evidence="7 8">
    <name type="scientific">Campylobacter avium LMG 24591</name>
    <dbReference type="NCBI Taxonomy" id="522484"/>
    <lineage>
        <taxon>Bacteria</taxon>
        <taxon>Pseudomonadati</taxon>
        <taxon>Campylobacterota</taxon>
        <taxon>Epsilonproteobacteria</taxon>
        <taxon>Campylobacterales</taxon>
        <taxon>Campylobacteraceae</taxon>
        <taxon>Campylobacter</taxon>
    </lineage>
</organism>